<dbReference type="Proteomes" id="UP000037020">
    <property type="component" value="Unassembled WGS sequence"/>
</dbReference>
<dbReference type="EMBL" id="LGUT01003113">
    <property type="protein sequence ID" value="KOG85932.1"/>
    <property type="molecule type" value="Genomic_DNA"/>
</dbReference>
<gene>
    <name evidence="3" type="ORF">ADK38_33895</name>
</gene>
<sequence length="173" mass="18209">MRRRGYVRTRWPWRSAAYLAAGAVCGAGAFGLLVTLILVGTVLSVLLIGLPLLAAICLAGVPMGALERHRVRLLGGTAVRDPHPALARPGFVAWARTRLGEPVTWRELGYLFVFCLLLWPVDLAALAIGLLLPVGVLYEAGSVAAGVNGQVRLLPGWEISSLPQAAAAGLLGV</sequence>
<name>A0ABR5IXQ9_9ACTN</name>
<keyword evidence="4" id="KW-1185">Reference proteome</keyword>
<dbReference type="InterPro" id="IPR025828">
    <property type="entry name" value="Put_sensor_dom"/>
</dbReference>
<evidence type="ECO:0000313" key="3">
    <source>
        <dbReference type="EMBL" id="KOG85932.1"/>
    </source>
</evidence>
<feature type="domain" description="Putative sensor" evidence="2">
    <location>
        <begin position="18"/>
        <end position="172"/>
    </location>
</feature>
<protein>
    <recommendedName>
        <fullName evidence="2">Putative sensor domain-containing protein</fullName>
    </recommendedName>
</protein>
<evidence type="ECO:0000256" key="1">
    <source>
        <dbReference type="SAM" id="Phobius"/>
    </source>
</evidence>
<feature type="non-terminal residue" evidence="3">
    <location>
        <position position="173"/>
    </location>
</feature>
<keyword evidence="1" id="KW-1133">Transmembrane helix</keyword>
<feature type="transmembrane region" description="Helical" evidence="1">
    <location>
        <begin position="16"/>
        <end position="39"/>
    </location>
</feature>
<proteinExistence type="predicted"/>
<dbReference type="Pfam" id="PF13796">
    <property type="entry name" value="Sensor"/>
    <property type="match status" value="1"/>
</dbReference>
<feature type="transmembrane region" description="Helical" evidence="1">
    <location>
        <begin position="45"/>
        <end position="66"/>
    </location>
</feature>
<keyword evidence="1" id="KW-0812">Transmembrane</keyword>
<evidence type="ECO:0000313" key="4">
    <source>
        <dbReference type="Proteomes" id="UP000037020"/>
    </source>
</evidence>
<feature type="transmembrane region" description="Helical" evidence="1">
    <location>
        <begin position="108"/>
        <end position="132"/>
    </location>
</feature>
<evidence type="ECO:0000259" key="2">
    <source>
        <dbReference type="Pfam" id="PF13796"/>
    </source>
</evidence>
<accession>A0ABR5IXQ9</accession>
<keyword evidence="1" id="KW-0472">Membrane</keyword>
<reference evidence="3 4" key="1">
    <citation type="submission" date="2015-07" db="EMBL/GenBank/DDBJ databases">
        <authorList>
            <person name="Ju K.-S."/>
            <person name="Doroghazi J.R."/>
            <person name="Metcalf W.W."/>
        </authorList>
    </citation>
    <scope>NUCLEOTIDE SEQUENCE [LARGE SCALE GENOMIC DNA]</scope>
    <source>
        <strain evidence="3 4">NRRL B-3589</strain>
    </source>
</reference>
<comment type="caution">
    <text evidence="3">The sequence shown here is derived from an EMBL/GenBank/DDBJ whole genome shotgun (WGS) entry which is preliminary data.</text>
</comment>
<organism evidence="3 4">
    <name type="scientific">Streptomyces varsoviensis</name>
    <dbReference type="NCBI Taxonomy" id="67373"/>
    <lineage>
        <taxon>Bacteria</taxon>
        <taxon>Bacillati</taxon>
        <taxon>Actinomycetota</taxon>
        <taxon>Actinomycetes</taxon>
        <taxon>Kitasatosporales</taxon>
        <taxon>Streptomycetaceae</taxon>
        <taxon>Streptomyces</taxon>
    </lineage>
</organism>